<keyword evidence="1" id="KW-0472">Membrane</keyword>
<sequence length="339" mass="37327">MIPLTGGAGGGEKAMDKFVESSWFVRIVALLLAVLVYTSVNFSDFQLNKKADNSAQENSEIITDVPIQAYYDTENLFVSGVPDKVKVEVEGPKSIIESTKRLRDFELFIDLTNVSIGEHRVPIKHKQFSDKLKVTVHPEAVNVLIEEKVSDNFVVSPEFNDNMLAEGYQEEAVSVDPKRVKVTGSKAALNRIVYVKATLDVKEKVDKETTGTAKVQVLDGELNKLDVKVEPETVQVSISVKNPSKKIALKVFPKGTPPKGVKITSIKPETEELTIYGKESILKEMEELVIPVEVDGVKKDTILTVPIEIGEGLNFVSPQTVKVKVTAEESSESEPENGE</sequence>
<proteinExistence type="predicted"/>
<reference evidence="2 3" key="1">
    <citation type="submission" date="2019-10" db="EMBL/GenBank/DDBJ databases">
        <title>Bacillus aerolatum sp. nov., isolated from bioaerosol of sport playgrounds.</title>
        <authorList>
            <person name="Chen P."/>
            <person name="Zhang G."/>
        </authorList>
    </citation>
    <scope>NUCLEOTIDE SEQUENCE [LARGE SCALE GENOMIC DNA]</scope>
    <source>
        <strain evidence="2 3">CX253</strain>
    </source>
</reference>
<dbReference type="InterPro" id="IPR053154">
    <property type="entry name" value="c-di-AMP_regulator"/>
</dbReference>
<dbReference type="EMBL" id="WEIO01000019">
    <property type="protein sequence ID" value="KAB7704108.1"/>
    <property type="molecule type" value="Genomic_DNA"/>
</dbReference>
<evidence type="ECO:0000313" key="3">
    <source>
        <dbReference type="Proteomes" id="UP000429595"/>
    </source>
</evidence>
<keyword evidence="3" id="KW-1185">Reference proteome</keyword>
<name>A0A6I1FAP2_9BACI</name>
<gene>
    <name evidence="2" type="ORF">F9802_18965</name>
</gene>
<dbReference type="Gene3D" id="2.170.120.30">
    <property type="match status" value="1"/>
</dbReference>
<dbReference type="PANTHER" id="PTHR37804">
    <property type="entry name" value="CDAA REGULATORY PROTEIN CDAR"/>
    <property type="match status" value="1"/>
</dbReference>
<dbReference type="Proteomes" id="UP000429595">
    <property type="component" value="Unassembled WGS sequence"/>
</dbReference>
<dbReference type="Gene3D" id="2.170.120.40">
    <property type="entry name" value="YbbR-like domain"/>
    <property type="match status" value="2"/>
</dbReference>
<dbReference type="AlphaFoldDB" id="A0A6I1FAP2"/>
<keyword evidence="1" id="KW-0812">Transmembrane</keyword>
<protein>
    <submittedName>
        <fullName evidence="2">YbbR-like domain-containing protein</fullName>
    </submittedName>
</protein>
<dbReference type="Pfam" id="PF07949">
    <property type="entry name" value="YbbR"/>
    <property type="match status" value="3"/>
</dbReference>
<organism evidence="2 3">
    <name type="scientific">Bacillus aerolatus</name>
    <dbReference type="NCBI Taxonomy" id="2653354"/>
    <lineage>
        <taxon>Bacteria</taxon>
        <taxon>Bacillati</taxon>
        <taxon>Bacillota</taxon>
        <taxon>Bacilli</taxon>
        <taxon>Bacillales</taxon>
        <taxon>Bacillaceae</taxon>
        <taxon>Bacillus</taxon>
    </lineage>
</organism>
<accession>A0A6I1FAP2</accession>
<dbReference type="PANTHER" id="PTHR37804:SF1">
    <property type="entry name" value="CDAA REGULATORY PROTEIN CDAR"/>
    <property type="match status" value="1"/>
</dbReference>
<dbReference type="InterPro" id="IPR012505">
    <property type="entry name" value="YbbR"/>
</dbReference>
<comment type="caution">
    <text evidence="2">The sequence shown here is derived from an EMBL/GenBank/DDBJ whole genome shotgun (WGS) entry which is preliminary data.</text>
</comment>
<evidence type="ECO:0000313" key="2">
    <source>
        <dbReference type="EMBL" id="KAB7704108.1"/>
    </source>
</evidence>
<evidence type="ECO:0000256" key="1">
    <source>
        <dbReference type="SAM" id="Phobius"/>
    </source>
</evidence>
<feature type="transmembrane region" description="Helical" evidence="1">
    <location>
        <begin position="23"/>
        <end position="40"/>
    </location>
</feature>
<keyword evidence="1" id="KW-1133">Transmembrane helix</keyword>